<dbReference type="EMBL" id="CANHGI010000003">
    <property type="protein sequence ID" value="CAI5446235.1"/>
    <property type="molecule type" value="Genomic_DNA"/>
</dbReference>
<evidence type="ECO:0000256" key="3">
    <source>
        <dbReference type="ARBA" id="ARBA00012663"/>
    </source>
</evidence>
<dbReference type="Pfam" id="PF00728">
    <property type="entry name" value="Glyco_hydro_20"/>
    <property type="match status" value="1"/>
</dbReference>
<evidence type="ECO:0000256" key="4">
    <source>
        <dbReference type="ARBA" id="ARBA00022801"/>
    </source>
</evidence>
<dbReference type="Gene3D" id="3.20.20.80">
    <property type="entry name" value="Glycosidases"/>
    <property type="match status" value="1"/>
</dbReference>
<dbReference type="SUPFAM" id="SSF51445">
    <property type="entry name" value="(Trans)glycosidases"/>
    <property type="match status" value="1"/>
</dbReference>
<dbReference type="EC" id="3.2.1.52" evidence="3"/>
<evidence type="ECO:0000313" key="9">
    <source>
        <dbReference type="Proteomes" id="UP001152747"/>
    </source>
</evidence>
<feature type="domain" description="Glycoside hydrolase family 20 catalytic" evidence="7">
    <location>
        <begin position="107"/>
        <end position="301"/>
    </location>
</feature>
<feature type="region of interest" description="Disordered" evidence="5">
    <location>
        <begin position="654"/>
        <end position="697"/>
    </location>
</feature>
<dbReference type="GO" id="GO:0005975">
    <property type="term" value="P:carbohydrate metabolic process"/>
    <property type="evidence" value="ECO:0007669"/>
    <property type="project" value="InterPro"/>
</dbReference>
<evidence type="ECO:0000256" key="6">
    <source>
        <dbReference type="SAM" id="Phobius"/>
    </source>
</evidence>
<dbReference type="InterPro" id="IPR038901">
    <property type="entry name" value="HEXDC-like"/>
</dbReference>
<evidence type="ECO:0000256" key="5">
    <source>
        <dbReference type="SAM" id="MobiDB-lite"/>
    </source>
</evidence>
<feature type="transmembrane region" description="Helical" evidence="6">
    <location>
        <begin position="610"/>
        <end position="632"/>
    </location>
</feature>
<dbReference type="InterPro" id="IPR015883">
    <property type="entry name" value="Glyco_hydro_20_cat"/>
</dbReference>
<keyword evidence="6" id="KW-1133">Transmembrane helix</keyword>
<dbReference type="PANTHER" id="PTHR21040">
    <property type="entry name" value="BCDNA.GH04120"/>
    <property type="match status" value="1"/>
</dbReference>
<dbReference type="InterPro" id="IPR032006">
    <property type="entry name" value="TMIE"/>
</dbReference>
<dbReference type="InterPro" id="IPR017853">
    <property type="entry name" value="GH"/>
</dbReference>
<dbReference type="AlphaFoldDB" id="A0A9P1IKE1"/>
<evidence type="ECO:0000259" key="7">
    <source>
        <dbReference type="Pfam" id="PF00728"/>
    </source>
</evidence>
<feature type="compositionally biased region" description="Basic and acidic residues" evidence="5">
    <location>
        <begin position="657"/>
        <end position="669"/>
    </location>
</feature>
<dbReference type="Pfam" id="PF16038">
    <property type="entry name" value="TMIE"/>
    <property type="match status" value="1"/>
</dbReference>
<reference evidence="8" key="1">
    <citation type="submission" date="2022-11" db="EMBL/GenBank/DDBJ databases">
        <authorList>
            <person name="Kikuchi T."/>
        </authorList>
    </citation>
    <scope>NUCLEOTIDE SEQUENCE</scope>
    <source>
        <strain evidence="8">PS1010</strain>
    </source>
</reference>
<proteinExistence type="inferred from homology"/>
<feature type="transmembrane region" description="Helical" evidence="6">
    <location>
        <begin position="12"/>
        <end position="30"/>
    </location>
</feature>
<comment type="caution">
    <text evidence="8">The sequence shown here is derived from an EMBL/GenBank/DDBJ whole genome shotgun (WGS) entry which is preliminary data.</text>
</comment>
<dbReference type="PANTHER" id="PTHR21040:SF11">
    <property type="entry name" value="BETA-N-ACETYLHEXOSAMINIDASE"/>
    <property type="match status" value="1"/>
</dbReference>
<keyword evidence="4" id="KW-0378">Hydrolase</keyword>
<keyword evidence="9" id="KW-1185">Reference proteome</keyword>
<keyword evidence="6" id="KW-0472">Membrane</keyword>
<comment type="catalytic activity">
    <reaction evidence="1">
        <text>Hydrolysis of terminal non-reducing N-acetyl-D-hexosamine residues in N-acetyl-beta-D-hexosaminides.</text>
        <dbReference type="EC" id="3.2.1.52"/>
    </reaction>
</comment>
<sequence length="697" mass="82465">MLRSLFGRRSRSTWVRLIYLCLVTVVFLFVTSHFNSVKLDARVIPEEIPVQHEIVIERIREPVEHEKEWQVIQPNKFQKPTKTVYINNEKYPKLNSNGKVIAQRRIVHLDLKGAPYKPHFFVELFSFFNRLQATGIIIEWEDMFPYQGKLRNATNKYAYSIQDIEMILGEAKKRNLQIIPLVQTMGHLEWILKLEQFAHLREDPKFPQVICFAASEAWELIEEMIKEVGEIHKKYGMEYFHIGADEAFQIGFCRENIIRMEKEISRERLMLWHIARTAKYVKNTFENVEVLAWHDMLVNGMENDIRDYKLTELIQPVLWNYAEDLDMYLPRTTWMLLRSFKRVWGSSAWKGADGPARYSTHSEHYIKNHESWINQFSMVYQDFEAIEGLIMTGWSRYDHLAVLAELGPIGLPTLAMSMETILEGRQLRGDYPVTSELLQCTPPIDNGYSATGCRFPGSRIYEIVNDLYQKRRQLKAYRDDDYELNGWMSRLSDEYSVSSHWYIDKIQPMIEMYGVPLEQIEKDLRFEMSKIFYQDTIDEFIFTYIGEDLDWIRRKRKTMQRISELRNFPIRPFFDEKHRITEKSIFRWNHLFSENLVRNDGNNNNYNFRAWMLIALVGGVLLIMIVIVCCFMKIRIPRTKRQIDLIAAKRKLRKSNKKSEANAQNEERAQAIVMNSMRPTKSSDSSRPSGSRIQSQV</sequence>
<gene>
    <name evidence="8" type="ORF">CAMP_LOCUS8872</name>
</gene>
<keyword evidence="6" id="KW-0812">Transmembrane</keyword>
<evidence type="ECO:0000256" key="1">
    <source>
        <dbReference type="ARBA" id="ARBA00001231"/>
    </source>
</evidence>
<name>A0A9P1IKE1_9PELO</name>
<dbReference type="OrthoDB" id="47475at2759"/>
<dbReference type="CDD" id="cd06565">
    <property type="entry name" value="GH20_GcnA-like"/>
    <property type="match status" value="1"/>
</dbReference>
<organism evidence="8 9">
    <name type="scientific">Caenorhabditis angaria</name>
    <dbReference type="NCBI Taxonomy" id="860376"/>
    <lineage>
        <taxon>Eukaryota</taxon>
        <taxon>Metazoa</taxon>
        <taxon>Ecdysozoa</taxon>
        <taxon>Nematoda</taxon>
        <taxon>Chromadorea</taxon>
        <taxon>Rhabditida</taxon>
        <taxon>Rhabditina</taxon>
        <taxon>Rhabditomorpha</taxon>
        <taxon>Rhabditoidea</taxon>
        <taxon>Rhabditidae</taxon>
        <taxon>Peloderinae</taxon>
        <taxon>Caenorhabditis</taxon>
    </lineage>
</organism>
<dbReference type="Proteomes" id="UP001152747">
    <property type="component" value="Unassembled WGS sequence"/>
</dbReference>
<protein>
    <recommendedName>
        <fullName evidence="3">beta-N-acetylhexosaminidase</fullName>
        <ecNumber evidence="3">3.2.1.52</ecNumber>
    </recommendedName>
</protein>
<comment type="similarity">
    <text evidence="2">Belongs to the glycosyl hydrolase 20 family.</text>
</comment>
<feature type="compositionally biased region" description="Low complexity" evidence="5">
    <location>
        <begin position="682"/>
        <end position="697"/>
    </location>
</feature>
<dbReference type="GO" id="GO:0004563">
    <property type="term" value="F:beta-N-acetylhexosaminidase activity"/>
    <property type="evidence" value="ECO:0007669"/>
    <property type="project" value="UniProtKB-EC"/>
</dbReference>
<evidence type="ECO:0000313" key="8">
    <source>
        <dbReference type="EMBL" id="CAI5446235.1"/>
    </source>
</evidence>
<accession>A0A9P1IKE1</accession>
<evidence type="ECO:0000256" key="2">
    <source>
        <dbReference type="ARBA" id="ARBA00006285"/>
    </source>
</evidence>